<dbReference type="GO" id="GO:0042775">
    <property type="term" value="P:mitochondrial ATP synthesis coupled electron transport"/>
    <property type="evidence" value="ECO:0007669"/>
    <property type="project" value="TreeGrafter"/>
</dbReference>
<organism evidence="2 3">
    <name type="scientific">Gadus morhua</name>
    <name type="common">Atlantic cod</name>
    <dbReference type="NCBI Taxonomy" id="8049"/>
    <lineage>
        <taxon>Eukaryota</taxon>
        <taxon>Metazoa</taxon>
        <taxon>Chordata</taxon>
        <taxon>Craniata</taxon>
        <taxon>Vertebrata</taxon>
        <taxon>Euteleostomi</taxon>
        <taxon>Actinopterygii</taxon>
        <taxon>Neopterygii</taxon>
        <taxon>Teleostei</taxon>
        <taxon>Neoteleostei</taxon>
        <taxon>Acanthomorphata</taxon>
        <taxon>Zeiogadaria</taxon>
        <taxon>Gadariae</taxon>
        <taxon>Gadiformes</taxon>
        <taxon>Gadoidei</taxon>
        <taxon>Gadidae</taxon>
        <taxon>Gadus</taxon>
    </lineage>
</organism>
<evidence type="ECO:0000313" key="3">
    <source>
        <dbReference type="Proteomes" id="UP000694546"/>
    </source>
</evidence>
<accession>A0A8C5B9M5</accession>
<dbReference type="PANTHER" id="PTHR17117:SF3">
    <property type="entry name" value="NADH DEHYDROGENASE [UBIQUINONE] FLAVOPROTEIN 3, MITOCHONDRIAL"/>
    <property type="match status" value="1"/>
</dbReference>
<gene>
    <name evidence="2" type="primary">ndufv3</name>
</gene>
<reference evidence="2" key="2">
    <citation type="submission" date="2025-09" db="UniProtKB">
        <authorList>
            <consortium name="Ensembl"/>
        </authorList>
    </citation>
    <scope>IDENTIFICATION</scope>
</reference>
<proteinExistence type="predicted"/>
<feature type="region of interest" description="Disordered" evidence="1">
    <location>
        <begin position="281"/>
        <end position="539"/>
    </location>
</feature>
<feature type="compositionally biased region" description="Low complexity" evidence="1">
    <location>
        <begin position="470"/>
        <end position="487"/>
    </location>
</feature>
<dbReference type="PANTHER" id="PTHR17117">
    <property type="entry name" value="NADH-UBIQUINONE OXIDOREDUCTASE"/>
    <property type="match status" value="1"/>
</dbReference>
<sequence>MATSLLRIGRLGSLKALQLESWGGVLRWPAAALCTQGGEPPANPGKAQSKIEAPDDRATLLAYKTAVAFPVRLAPAGFPPAHLLGEPHPEAIPVGQTAVAAAAVEASPAGHVETITQTLPPVTEAAPPVYTEPALQAAVETPPSLPEAAVTETPVVAKTTDDVAPAADPNPNPDERASLLAYKSAVAFPVRLASAGFPPAHLLGEPQPEVIPVGQTAVAAAAAATLAPPATTAIEAPLAKELLEEASPAGHVDPITVAEAAPHVIPDPAPEVAVETQPTLTEAAVTETPVVAKTTDDVTPAAATSSRPKEPSADGSSSSSSSSSDSDSDSDSDSEDSEEGVKTKTKESSATAPSAGEVGVSQDAVAPGDNMKTGDIEPETAAFETIPVDSPPTSATQATEEAEVSVETDAAAVSSEASEELVDSAPQISSAAEESIADAAPRVQEHAAELASDPQPTPDKPIETSPPPSSSSSLETPSEGPAVLEAAAEAHLEPEPRAPLEAAEALPEAPLVEAVAEAPLEAEPVAEESPESVSVAPAEVASEAVVKAEAPVEGAEELMDTAPVLTEAAGEELQAVEVTHAEEAPSAVEAAAPAAEESPKSVSEVAPAELAPEAAVETAAPVGGSDELVDPAPVLTEAAGEELQAESPAEPEAVEASEEAAAAPEPEEPFDNSTYKNCQHHNYNTFTFVDLDLEMAKHRLPQPSSGRPSPLH</sequence>
<evidence type="ECO:0000313" key="2">
    <source>
        <dbReference type="Ensembl" id="ENSGMOP00000043154.1"/>
    </source>
</evidence>
<evidence type="ECO:0008006" key="4">
    <source>
        <dbReference type="Google" id="ProtNLM"/>
    </source>
</evidence>
<feature type="compositionally biased region" description="Basic and acidic residues" evidence="1">
    <location>
        <begin position="488"/>
        <end position="498"/>
    </location>
</feature>
<dbReference type="AlphaFoldDB" id="A0A8C5B9M5"/>
<dbReference type="GO" id="GO:0005739">
    <property type="term" value="C:mitochondrion"/>
    <property type="evidence" value="ECO:0007669"/>
    <property type="project" value="InterPro"/>
</dbReference>
<feature type="compositionally biased region" description="Acidic residues" evidence="1">
    <location>
        <begin position="326"/>
        <end position="338"/>
    </location>
</feature>
<dbReference type="GeneTree" id="ENSGT00940000175678"/>
<dbReference type="GO" id="GO:0045271">
    <property type="term" value="C:respiratory chain complex I"/>
    <property type="evidence" value="ECO:0007669"/>
    <property type="project" value="InterPro"/>
</dbReference>
<name>A0A8C5B9M5_GADMO</name>
<dbReference type="Pfam" id="PF15880">
    <property type="entry name" value="NDUFV3"/>
    <property type="match status" value="1"/>
</dbReference>
<feature type="compositionally biased region" description="Low complexity" evidence="1">
    <location>
        <begin position="316"/>
        <end position="325"/>
    </location>
</feature>
<protein>
    <recommendedName>
        <fullName evidence="4">NADH dehydrogenase [ubiquinone] flavoprotein 3, mitochondrial</fullName>
    </recommendedName>
</protein>
<dbReference type="Proteomes" id="UP000694546">
    <property type="component" value="Chromosome 20"/>
</dbReference>
<feature type="compositionally biased region" description="Low complexity" evidence="1">
    <location>
        <begin position="499"/>
        <end position="523"/>
    </location>
</feature>
<feature type="compositionally biased region" description="Low complexity" evidence="1">
    <location>
        <begin position="407"/>
        <end position="416"/>
    </location>
</feature>
<dbReference type="Ensembl" id="ENSGMOT00000042642.1">
    <property type="protein sequence ID" value="ENSGMOP00000043154.1"/>
    <property type="gene ID" value="ENSGMOG00000032378.1"/>
</dbReference>
<reference evidence="2" key="1">
    <citation type="submission" date="2025-08" db="UniProtKB">
        <authorList>
            <consortium name="Ensembl"/>
        </authorList>
    </citation>
    <scope>IDENTIFICATION</scope>
</reference>
<dbReference type="GeneID" id="115533249"/>
<feature type="compositionally biased region" description="Low complexity" evidence="1">
    <location>
        <begin position="584"/>
        <end position="622"/>
    </location>
</feature>
<feature type="region of interest" description="Disordered" evidence="1">
    <location>
        <begin position="579"/>
        <end position="678"/>
    </location>
</feature>
<evidence type="ECO:0000256" key="1">
    <source>
        <dbReference type="SAM" id="MobiDB-lite"/>
    </source>
</evidence>
<dbReference type="RefSeq" id="XP_030199520.1">
    <property type="nucleotide sequence ID" value="XM_030343660.1"/>
</dbReference>
<dbReference type="OrthoDB" id="6161911at2759"/>
<keyword evidence="3" id="KW-1185">Reference proteome</keyword>
<feature type="compositionally biased region" description="Low complexity" evidence="1">
    <location>
        <begin position="423"/>
        <end position="441"/>
    </location>
</feature>
<dbReference type="InterPro" id="IPR026193">
    <property type="entry name" value="NDUFV3"/>
</dbReference>
<feature type="compositionally biased region" description="Pro residues" evidence="1">
    <location>
        <begin position="455"/>
        <end position="469"/>
    </location>
</feature>